<feature type="non-terminal residue" evidence="1">
    <location>
        <position position="421"/>
    </location>
</feature>
<dbReference type="AlphaFoldDB" id="A0A482W8Y7"/>
<dbReference type="OrthoDB" id="6764596at2759"/>
<protein>
    <submittedName>
        <fullName evidence="1">Uncharacterized protein</fullName>
    </submittedName>
</protein>
<dbReference type="PANTHER" id="PTHR33480:SF1">
    <property type="entry name" value="TYR RECOMBINASE DOMAIN-CONTAINING PROTEIN"/>
    <property type="match status" value="1"/>
</dbReference>
<name>A0A482W8Y7_ASBVE</name>
<dbReference type="STRING" id="1661398.A0A482W8Y7"/>
<comment type="caution">
    <text evidence="1">The sequence shown here is derived from an EMBL/GenBank/DDBJ whole genome shotgun (WGS) entry which is preliminary data.</text>
</comment>
<dbReference type="EMBL" id="QDEB01022524">
    <property type="protein sequence ID" value="RZC40848.1"/>
    <property type="molecule type" value="Genomic_DNA"/>
</dbReference>
<dbReference type="PANTHER" id="PTHR33480">
    <property type="entry name" value="SET DOMAIN-CONTAINING PROTEIN-RELATED"/>
    <property type="match status" value="1"/>
</dbReference>
<proteinExistence type="predicted"/>
<accession>A0A482W8Y7</accession>
<gene>
    <name evidence="1" type="ORF">BDFB_011498</name>
</gene>
<organism evidence="1 2">
    <name type="scientific">Asbolus verrucosus</name>
    <name type="common">Desert ironclad beetle</name>
    <dbReference type="NCBI Taxonomy" id="1661398"/>
    <lineage>
        <taxon>Eukaryota</taxon>
        <taxon>Metazoa</taxon>
        <taxon>Ecdysozoa</taxon>
        <taxon>Arthropoda</taxon>
        <taxon>Hexapoda</taxon>
        <taxon>Insecta</taxon>
        <taxon>Pterygota</taxon>
        <taxon>Neoptera</taxon>
        <taxon>Endopterygota</taxon>
        <taxon>Coleoptera</taxon>
        <taxon>Polyphaga</taxon>
        <taxon>Cucujiformia</taxon>
        <taxon>Tenebrionidae</taxon>
        <taxon>Pimeliinae</taxon>
        <taxon>Asbolus</taxon>
    </lineage>
</organism>
<reference evidence="1 2" key="1">
    <citation type="submission" date="2017-03" db="EMBL/GenBank/DDBJ databases">
        <title>Genome of the blue death feigning beetle - Asbolus verrucosus.</title>
        <authorList>
            <person name="Rider S.D."/>
        </authorList>
    </citation>
    <scope>NUCLEOTIDE SEQUENCE [LARGE SCALE GENOMIC DNA]</scope>
    <source>
        <strain evidence="1">Butters</strain>
        <tissue evidence="1">Head and leg muscle</tissue>
    </source>
</reference>
<sequence length="421" mass="48732">MRRKILALLRYETKLEAFVQDQDKNENKLPCVHCKRLITPTYLRRHYKVCIMKPLNETNRRIQHRAQSQTLLACAADVGNTYALLRIRNEVFPKMKADDISLIAKKDALIRYYGANYLKKHKRAQIVSVCSNKLRKCARLLIEMRRRTGNNNLTFFETISTKNFDLIVSSTKTVSGYHEENKNFRAPSLALHLGNLLKQICDLCSHLIMKGVLKCNNVEEKLKDIKKSSWMHLQILKVLTNSYKKVVAGGKGSRAIAILFPKNLQRYISLLLQIRQETDTIPKENPYLFAYPGVNNQWKRADVIRKFAHASGVQNPQAISSNRLRKQIGTLMQIMNLSKDEYSQFAKFMGHTEKTHKDFYEITQDVYQTAKVSKLLTLFDQGKGAEYKGKPLHEIDLEHLSEVESDNDEEFRENVIEILDI</sequence>
<evidence type="ECO:0000313" key="1">
    <source>
        <dbReference type="EMBL" id="RZC40848.1"/>
    </source>
</evidence>
<dbReference type="Proteomes" id="UP000292052">
    <property type="component" value="Unassembled WGS sequence"/>
</dbReference>
<keyword evidence="2" id="KW-1185">Reference proteome</keyword>
<evidence type="ECO:0000313" key="2">
    <source>
        <dbReference type="Proteomes" id="UP000292052"/>
    </source>
</evidence>